<keyword evidence="3" id="KW-0813">Transport</keyword>
<sequence length="305" mass="32156">MSTDSVPTPIPSTEADFVDTLSCPLSLRRVFFSYGMSAIAFSLAGLALLPLLAILGKILAAGVPAFKWEMLVSLPAPAGVVDVPNGFAHAILGTLTMVGLASLLSIPVGILTAIFLVEFKADVAWAKIVRFMTIVLSGVPSIVVGVFAYGVIVLTTRSFSAIAGAFALAVIMLPIVVLTTEEALKLVPVSQRLASAALGGSQLQTTWRVVITSALPGITTGILLAIARAAGETAPLLFTALFSQNWLEGLTSPTPSLSVLIFNYYNEPYPERSQLAWTASLVLLLLVVVTSLISRFLTRSRLKLG</sequence>
<gene>
    <name evidence="11" type="primary">pstA</name>
    <name evidence="11" type="ORF">NC998_24080</name>
</gene>
<dbReference type="InterPro" id="IPR000515">
    <property type="entry name" value="MetI-like"/>
</dbReference>
<evidence type="ECO:0000256" key="4">
    <source>
        <dbReference type="ARBA" id="ARBA00022475"/>
    </source>
</evidence>
<keyword evidence="8 9" id="KW-0472">Membrane</keyword>
<dbReference type="NCBIfam" id="TIGR00974">
    <property type="entry name" value="3a0107s02c"/>
    <property type="match status" value="1"/>
</dbReference>
<feature type="transmembrane region" description="Helical" evidence="9">
    <location>
        <begin position="275"/>
        <end position="297"/>
    </location>
</feature>
<evidence type="ECO:0000256" key="1">
    <source>
        <dbReference type="ARBA" id="ARBA00004651"/>
    </source>
</evidence>
<organism evidence="11 12">
    <name type="scientific">Trichocoleus desertorum GB2-A4</name>
    <dbReference type="NCBI Taxonomy" id="2933944"/>
    <lineage>
        <taxon>Bacteria</taxon>
        <taxon>Bacillati</taxon>
        <taxon>Cyanobacteriota</taxon>
        <taxon>Cyanophyceae</taxon>
        <taxon>Leptolyngbyales</taxon>
        <taxon>Trichocoleusaceae</taxon>
        <taxon>Trichocoleus</taxon>
    </lineage>
</organism>
<evidence type="ECO:0000256" key="6">
    <source>
        <dbReference type="ARBA" id="ARBA00022692"/>
    </source>
</evidence>
<dbReference type="InterPro" id="IPR005672">
    <property type="entry name" value="Phosphate_PstA"/>
</dbReference>
<evidence type="ECO:0000313" key="11">
    <source>
        <dbReference type="EMBL" id="MEP0820184.1"/>
    </source>
</evidence>
<feature type="transmembrane region" description="Helical" evidence="9">
    <location>
        <begin position="86"/>
        <end position="116"/>
    </location>
</feature>
<dbReference type="PANTHER" id="PTHR42922:SF1">
    <property type="entry name" value="PHOSPHATE TRANSPORT SYSTEM PERMEASE PROTEIN PSTA"/>
    <property type="match status" value="1"/>
</dbReference>
<comment type="subcellular location">
    <subcellularLocation>
        <location evidence="1 9">Cell membrane</location>
        <topology evidence="1 9">Multi-pass membrane protein</topology>
    </subcellularLocation>
</comment>
<dbReference type="Proteomes" id="UP001464891">
    <property type="component" value="Unassembled WGS sequence"/>
</dbReference>
<dbReference type="EMBL" id="JAMPKM010000022">
    <property type="protein sequence ID" value="MEP0820184.1"/>
    <property type="molecule type" value="Genomic_DNA"/>
</dbReference>
<comment type="caution">
    <text evidence="11">The sequence shown here is derived from an EMBL/GenBank/DDBJ whole genome shotgun (WGS) entry which is preliminary data.</text>
</comment>
<dbReference type="PANTHER" id="PTHR42922">
    <property type="entry name" value="PHOSPHATE TRANSPORT SYSTEM PERMEASE PROTEIN PSTA"/>
    <property type="match status" value="1"/>
</dbReference>
<keyword evidence="5" id="KW-0592">Phosphate transport</keyword>
<evidence type="ECO:0000256" key="9">
    <source>
        <dbReference type="RuleBase" id="RU363043"/>
    </source>
</evidence>
<evidence type="ECO:0000259" key="10">
    <source>
        <dbReference type="PROSITE" id="PS50928"/>
    </source>
</evidence>
<evidence type="ECO:0000256" key="7">
    <source>
        <dbReference type="ARBA" id="ARBA00022989"/>
    </source>
</evidence>
<feature type="transmembrane region" description="Helical" evidence="9">
    <location>
        <begin position="158"/>
        <end position="178"/>
    </location>
</feature>
<dbReference type="InterPro" id="IPR051408">
    <property type="entry name" value="Phosphate_transprt_permease"/>
</dbReference>
<evidence type="ECO:0000256" key="8">
    <source>
        <dbReference type="ARBA" id="ARBA00023136"/>
    </source>
</evidence>
<feature type="domain" description="ABC transmembrane type-1" evidence="10">
    <location>
        <begin position="91"/>
        <end position="294"/>
    </location>
</feature>
<reference evidence="11 12" key="1">
    <citation type="submission" date="2022-04" db="EMBL/GenBank/DDBJ databases">
        <title>Positive selection, recombination, and allopatry shape intraspecific diversity of widespread and dominant cyanobacteria.</title>
        <authorList>
            <person name="Wei J."/>
            <person name="Shu W."/>
            <person name="Hu C."/>
        </authorList>
    </citation>
    <scope>NUCLEOTIDE SEQUENCE [LARGE SCALE GENOMIC DNA]</scope>
    <source>
        <strain evidence="11 12">GB2-A4</strain>
    </source>
</reference>
<keyword evidence="4 9" id="KW-1003">Cell membrane</keyword>
<dbReference type="Gene3D" id="1.10.3720.10">
    <property type="entry name" value="MetI-like"/>
    <property type="match status" value="1"/>
</dbReference>
<keyword evidence="7 9" id="KW-1133">Transmembrane helix</keyword>
<feature type="transmembrane region" description="Helical" evidence="9">
    <location>
        <begin position="209"/>
        <end position="230"/>
    </location>
</feature>
<keyword evidence="12" id="KW-1185">Reference proteome</keyword>
<dbReference type="CDD" id="cd06261">
    <property type="entry name" value="TM_PBP2"/>
    <property type="match status" value="1"/>
</dbReference>
<feature type="transmembrane region" description="Helical" evidence="9">
    <location>
        <begin position="38"/>
        <end position="66"/>
    </location>
</feature>
<name>A0ABV0JEG4_9CYAN</name>
<dbReference type="PROSITE" id="PS50928">
    <property type="entry name" value="ABC_TM1"/>
    <property type="match status" value="1"/>
</dbReference>
<evidence type="ECO:0000256" key="2">
    <source>
        <dbReference type="ARBA" id="ARBA00007069"/>
    </source>
</evidence>
<comment type="similarity">
    <text evidence="2 9">Belongs to the binding-protein-dependent transport system permease family. CysTW subfamily.</text>
</comment>
<accession>A0ABV0JEG4</accession>
<dbReference type="Pfam" id="PF00528">
    <property type="entry name" value="BPD_transp_1"/>
    <property type="match status" value="1"/>
</dbReference>
<feature type="transmembrane region" description="Helical" evidence="9">
    <location>
        <begin position="128"/>
        <end position="152"/>
    </location>
</feature>
<evidence type="ECO:0000256" key="3">
    <source>
        <dbReference type="ARBA" id="ARBA00022448"/>
    </source>
</evidence>
<dbReference type="InterPro" id="IPR035906">
    <property type="entry name" value="MetI-like_sf"/>
</dbReference>
<keyword evidence="6 9" id="KW-0812">Transmembrane</keyword>
<dbReference type="SUPFAM" id="SSF161098">
    <property type="entry name" value="MetI-like"/>
    <property type="match status" value="1"/>
</dbReference>
<protein>
    <recommendedName>
        <fullName evidence="9">Phosphate transport system permease protein PstA</fullName>
    </recommendedName>
</protein>
<evidence type="ECO:0000256" key="5">
    <source>
        <dbReference type="ARBA" id="ARBA00022592"/>
    </source>
</evidence>
<proteinExistence type="inferred from homology"/>
<dbReference type="RefSeq" id="WP_190435330.1">
    <property type="nucleotide sequence ID" value="NZ_JAMPKM010000022.1"/>
</dbReference>
<evidence type="ECO:0000313" key="12">
    <source>
        <dbReference type="Proteomes" id="UP001464891"/>
    </source>
</evidence>